<proteinExistence type="predicted"/>
<dbReference type="GO" id="GO:0006396">
    <property type="term" value="P:RNA processing"/>
    <property type="evidence" value="ECO:0007669"/>
    <property type="project" value="InterPro"/>
</dbReference>
<dbReference type="Pfam" id="PF14622">
    <property type="entry name" value="Ribonucleas_3_3"/>
    <property type="match status" value="1"/>
</dbReference>
<dbReference type="GO" id="GO:0003735">
    <property type="term" value="F:structural constituent of ribosome"/>
    <property type="evidence" value="ECO:0007669"/>
    <property type="project" value="InterPro"/>
</dbReference>
<reference evidence="3 4" key="1">
    <citation type="journal article" date="2018" name="Mol. Biol. Evol.">
        <title>Broad Genomic Sampling Reveals a Smut Pathogenic Ancestry of the Fungal Clade Ustilaginomycotina.</title>
        <authorList>
            <person name="Kijpornyongpan T."/>
            <person name="Mondo S.J."/>
            <person name="Barry K."/>
            <person name="Sandor L."/>
            <person name="Lee J."/>
            <person name="Lipzen A."/>
            <person name="Pangilinan J."/>
            <person name="LaButti K."/>
            <person name="Hainaut M."/>
            <person name="Henrissat B."/>
            <person name="Grigoriev I.V."/>
            <person name="Spatafora J.W."/>
            <person name="Aime M.C."/>
        </authorList>
    </citation>
    <scope>NUCLEOTIDE SEQUENCE [LARGE SCALE GENOMIC DNA]</scope>
    <source>
        <strain evidence="3 4">MCA 4718</strain>
    </source>
</reference>
<gene>
    <name evidence="3" type="ORF">BCV69DRAFT_310547</name>
</gene>
<dbReference type="OrthoDB" id="2281895at2759"/>
<feature type="domain" description="RNase III" evidence="2">
    <location>
        <begin position="123"/>
        <end position="259"/>
    </location>
</feature>
<dbReference type="InterPro" id="IPR000999">
    <property type="entry name" value="RNase_III_dom"/>
</dbReference>
<feature type="compositionally biased region" description="Low complexity" evidence="1">
    <location>
        <begin position="316"/>
        <end position="326"/>
    </location>
</feature>
<feature type="region of interest" description="Disordered" evidence="1">
    <location>
        <begin position="304"/>
        <end position="378"/>
    </location>
</feature>
<sequence length="378" mass="39584">MAPRAASSPSAVASTSRQLAGLLRNAAGVPRRHAGEASRLRPSSSAAFYGFSSGTLSSSSAPHLSAFAAASPRRSFSASPRSSAPPQYRGQAEEAPSLTPKKTTEELQAWFQERFPGVDLPDNVILQAATHESWNHGLTTDGHNRRLGFIGRRALQMFLTIFLHSRAHTSQKAAALLGSPDALADVLKTSRLGDKVGRTLQLEQVMRWTPAVLDGQRGPVETGLFKIRGVTVEALVGAIYHQHGAAVARSFFHANVLPNIETLDEATRSELASAIRAEANEGASVLASMADRVQKSGSVALESTSFSAATRPAVDSGSSSAQGAQGETSKQFGSAGGVSSSASPGRRTVGRMPTTDNAALHSEGGSDRQYVGGTEGRV</sequence>
<evidence type="ECO:0000313" key="3">
    <source>
        <dbReference type="EMBL" id="PWN23056.1"/>
    </source>
</evidence>
<dbReference type="CDD" id="cd00593">
    <property type="entry name" value="RIBOc"/>
    <property type="match status" value="1"/>
</dbReference>
<dbReference type="PANTHER" id="PTHR28160:SF1">
    <property type="entry name" value="LARGE RIBOSOMAL SUBUNIT PROTEIN ML57"/>
    <property type="match status" value="1"/>
</dbReference>
<protein>
    <recommendedName>
        <fullName evidence="2">RNase III domain-containing protein</fullName>
    </recommendedName>
</protein>
<organism evidence="3 4">
    <name type="scientific">Pseudomicrostroma glucosiphilum</name>
    <dbReference type="NCBI Taxonomy" id="1684307"/>
    <lineage>
        <taxon>Eukaryota</taxon>
        <taxon>Fungi</taxon>
        <taxon>Dikarya</taxon>
        <taxon>Basidiomycota</taxon>
        <taxon>Ustilaginomycotina</taxon>
        <taxon>Exobasidiomycetes</taxon>
        <taxon>Microstromatales</taxon>
        <taxon>Microstromatales incertae sedis</taxon>
        <taxon>Pseudomicrostroma</taxon>
    </lineage>
</organism>
<feature type="region of interest" description="Disordered" evidence="1">
    <location>
        <begin position="23"/>
        <end position="43"/>
    </location>
</feature>
<feature type="region of interest" description="Disordered" evidence="1">
    <location>
        <begin position="75"/>
        <end position="101"/>
    </location>
</feature>
<dbReference type="Gene3D" id="1.10.1520.10">
    <property type="entry name" value="Ribonuclease III domain"/>
    <property type="match status" value="1"/>
</dbReference>
<keyword evidence="4" id="KW-1185">Reference proteome</keyword>
<dbReference type="AlphaFoldDB" id="A0A316UCY1"/>
<dbReference type="Proteomes" id="UP000245942">
    <property type="component" value="Unassembled WGS sequence"/>
</dbReference>
<dbReference type="EMBL" id="KZ819322">
    <property type="protein sequence ID" value="PWN23056.1"/>
    <property type="molecule type" value="Genomic_DNA"/>
</dbReference>
<feature type="compositionally biased region" description="Low complexity" evidence="1">
    <location>
        <begin position="75"/>
        <end position="86"/>
    </location>
</feature>
<dbReference type="STRING" id="1684307.A0A316UCY1"/>
<dbReference type="GO" id="GO:0005762">
    <property type="term" value="C:mitochondrial large ribosomal subunit"/>
    <property type="evidence" value="ECO:0007669"/>
    <property type="project" value="InterPro"/>
</dbReference>
<dbReference type="GO" id="GO:0032543">
    <property type="term" value="P:mitochondrial translation"/>
    <property type="evidence" value="ECO:0007669"/>
    <property type="project" value="InterPro"/>
</dbReference>
<dbReference type="GO" id="GO:0004525">
    <property type="term" value="F:ribonuclease III activity"/>
    <property type="evidence" value="ECO:0007669"/>
    <property type="project" value="InterPro"/>
</dbReference>
<name>A0A316UCY1_9BASI</name>
<dbReference type="InterPro" id="IPR036389">
    <property type="entry name" value="RNase_III_sf"/>
</dbReference>
<evidence type="ECO:0000256" key="1">
    <source>
        <dbReference type="SAM" id="MobiDB-lite"/>
    </source>
</evidence>
<dbReference type="GeneID" id="37016531"/>
<dbReference type="InterPro" id="IPR040030">
    <property type="entry name" value="Ribosomal_mL57"/>
</dbReference>
<evidence type="ECO:0000313" key="4">
    <source>
        <dbReference type="Proteomes" id="UP000245942"/>
    </source>
</evidence>
<dbReference type="PANTHER" id="PTHR28160">
    <property type="entry name" value="54S RIBOSOMAL PROTEIN L15, MITOCHONDRIAL"/>
    <property type="match status" value="1"/>
</dbReference>
<dbReference type="RefSeq" id="XP_025350216.1">
    <property type="nucleotide sequence ID" value="XM_025494797.1"/>
</dbReference>
<evidence type="ECO:0000259" key="2">
    <source>
        <dbReference type="Pfam" id="PF14622"/>
    </source>
</evidence>
<accession>A0A316UCY1</accession>
<dbReference type="SUPFAM" id="SSF69065">
    <property type="entry name" value="RNase III domain-like"/>
    <property type="match status" value="1"/>
</dbReference>